<feature type="compositionally biased region" description="Acidic residues" evidence="1">
    <location>
        <begin position="35"/>
        <end position="47"/>
    </location>
</feature>
<dbReference type="AlphaFoldDB" id="A0A4C1ZBC1"/>
<accession>A0A4C1ZBC1</accession>
<comment type="caution">
    <text evidence="2">The sequence shown here is derived from an EMBL/GenBank/DDBJ whole genome shotgun (WGS) entry which is preliminary data.</text>
</comment>
<evidence type="ECO:0000256" key="1">
    <source>
        <dbReference type="SAM" id="MobiDB-lite"/>
    </source>
</evidence>
<dbReference type="EMBL" id="BGZK01001764">
    <property type="protein sequence ID" value="GBP85866.1"/>
    <property type="molecule type" value="Genomic_DNA"/>
</dbReference>
<feature type="region of interest" description="Disordered" evidence="1">
    <location>
        <begin position="31"/>
        <end position="80"/>
    </location>
</feature>
<reference evidence="2 3" key="1">
    <citation type="journal article" date="2019" name="Commun. Biol.">
        <title>The bagworm genome reveals a unique fibroin gene that provides high tensile strength.</title>
        <authorList>
            <person name="Kono N."/>
            <person name="Nakamura H."/>
            <person name="Ohtoshi R."/>
            <person name="Tomita M."/>
            <person name="Numata K."/>
            <person name="Arakawa K."/>
        </authorList>
    </citation>
    <scope>NUCLEOTIDE SEQUENCE [LARGE SCALE GENOMIC DNA]</scope>
</reference>
<evidence type="ECO:0000313" key="3">
    <source>
        <dbReference type="Proteomes" id="UP000299102"/>
    </source>
</evidence>
<proteinExistence type="predicted"/>
<sequence length="107" mass="11729">MVIRRDSLPDFGMLRDSYRVRQIADAQDQLGTDIGIDDSEIVNETEDREGAPCTTAHPQPSNQSGHSSVGPSCNSITTVRRKPSSKIITIMILGFAPDRAPFVDKQT</sequence>
<keyword evidence="3" id="KW-1185">Reference proteome</keyword>
<evidence type="ECO:0000313" key="2">
    <source>
        <dbReference type="EMBL" id="GBP85866.1"/>
    </source>
</evidence>
<dbReference type="Proteomes" id="UP000299102">
    <property type="component" value="Unassembled WGS sequence"/>
</dbReference>
<feature type="compositionally biased region" description="Polar residues" evidence="1">
    <location>
        <begin position="56"/>
        <end position="78"/>
    </location>
</feature>
<name>A0A4C1ZBC1_EUMVA</name>
<protein>
    <submittedName>
        <fullName evidence="2">Uncharacterized protein</fullName>
    </submittedName>
</protein>
<organism evidence="2 3">
    <name type="scientific">Eumeta variegata</name>
    <name type="common">Bagworm moth</name>
    <name type="synonym">Eumeta japonica</name>
    <dbReference type="NCBI Taxonomy" id="151549"/>
    <lineage>
        <taxon>Eukaryota</taxon>
        <taxon>Metazoa</taxon>
        <taxon>Ecdysozoa</taxon>
        <taxon>Arthropoda</taxon>
        <taxon>Hexapoda</taxon>
        <taxon>Insecta</taxon>
        <taxon>Pterygota</taxon>
        <taxon>Neoptera</taxon>
        <taxon>Endopterygota</taxon>
        <taxon>Lepidoptera</taxon>
        <taxon>Glossata</taxon>
        <taxon>Ditrysia</taxon>
        <taxon>Tineoidea</taxon>
        <taxon>Psychidae</taxon>
        <taxon>Oiketicinae</taxon>
        <taxon>Eumeta</taxon>
    </lineage>
</organism>
<gene>
    <name evidence="2" type="ORF">EVAR_65442_1</name>
</gene>